<evidence type="ECO:0000256" key="2">
    <source>
        <dbReference type="SAM" id="Phobius"/>
    </source>
</evidence>
<gene>
    <name evidence="3" type="ORF">HMPREF0650_0478</name>
</gene>
<comment type="caution">
    <text evidence="3">The sequence shown here is derived from an EMBL/GenBank/DDBJ whole genome shotgun (WGS) entry which is preliminary data.</text>
</comment>
<sequence>MQHPLSAGGRITSYNGIQGLRRKKCALQSLIFSKNIKNKPNGHLSFVFFLPINIKYLNLQRQLLSKITYEKKVVIPMIVFMLLLVAGIVYLAYNLNKQQQHNQEMQELAELDKQEMENEYQRFADQYSEMKTQISNDSIVAQLTKEQEKTERLLNELKQVKSNDAREIARLKKELATVRAVLRSYVMEIDSLNRLNQNLTKENTRIKGEYEAANRQIEGLSTEKANLSEKVAIAAQLDATGINLSLRDKRGRATKRLKKAKTLQVDFSIAKNVTATNGMRTLYVRIVAPTGSVLGGAGTFPYENKNLQATAKKTVEYGGQQTNVTAYWNIDQAMVSGTYQVSIFAEGNMIGSRSFTLD</sequence>
<dbReference type="Proteomes" id="UP000005283">
    <property type="component" value="Unassembled WGS sequence"/>
</dbReference>
<protein>
    <submittedName>
        <fullName evidence="3">Uncharacterized protein</fullName>
    </submittedName>
</protein>
<keyword evidence="1" id="KW-0175">Coiled coil</keyword>
<feature type="coiled-coil region" evidence="1">
    <location>
        <begin position="94"/>
        <end position="230"/>
    </location>
</feature>
<reference evidence="3 4" key="1">
    <citation type="submission" date="2009-12" db="EMBL/GenBank/DDBJ databases">
        <title>Genome Sequence of Prevotella buccalis ATCC 35310.</title>
        <authorList>
            <person name="Durkin A.S."/>
            <person name="Madupu R."/>
            <person name="Torralba M."/>
            <person name="Methe B."/>
            <person name="Sutton G."/>
            <person name="Strausberg R.L."/>
            <person name="Nelson K.E."/>
        </authorList>
    </citation>
    <scope>NUCLEOTIDE SEQUENCE [LARGE SCALE GENOMIC DNA]</scope>
    <source>
        <strain evidence="3 4">ATCC 35310</strain>
    </source>
</reference>
<evidence type="ECO:0000313" key="3">
    <source>
        <dbReference type="EMBL" id="EFA93244.1"/>
    </source>
</evidence>
<evidence type="ECO:0000313" key="4">
    <source>
        <dbReference type="Proteomes" id="UP000005283"/>
    </source>
</evidence>
<keyword evidence="4" id="KW-1185">Reference proteome</keyword>
<dbReference type="eggNOG" id="COG4372">
    <property type="taxonomic scope" value="Bacteria"/>
</dbReference>
<keyword evidence="2" id="KW-0812">Transmembrane</keyword>
<name>D1W2J7_9BACT</name>
<organism evidence="3 4">
    <name type="scientific">Hoylesella buccalis ATCC 35310</name>
    <dbReference type="NCBI Taxonomy" id="679190"/>
    <lineage>
        <taxon>Bacteria</taxon>
        <taxon>Pseudomonadati</taxon>
        <taxon>Bacteroidota</taxon>
        <taxon>Bacteroidia</taxon>
        <taxon>Bacteroidales</taxon>
        <taxon>Prevotellaceae</taxon>
        <taxon>Hoylesella</taxon>
    </lineage>
</organism>
<dbReference type="EMBL" id="ADEG01000005">
    <property type="protein sequence ID" value="EFA93244.1"/>
    <property type="molecule type" value="Genomic_DNA"/>
</dbReference>
<dbReference type="AlphaFoldDB" id="D1W2J7"/>
<proteinExistence type="predicted"/>
<feature type="transmembrane region" description="Helical" evidence="2">
    <location>
        <begin position="73"/>
        <end position="93"/>
    </location>
</feature>
<evidence type="ECO:0000256" key="1">
    <source>
        <dbReference type="SAM" id="Coils"/>
    </source>
</evidence>
<keyword evidence="2" id="KW-1133">Transmembrane helix</keyword>
<keyword evidence="2" id="KW-0472">Membrane</keyword>
<accession>D1W2J7</accession>
<dbReference type="STRING" id="679190.HMPREF0650_0478"/>